<proteinExistence type="predicted"/>
<evidence type="ECO:0000313" key="1">
    <source>
        <dbReference type="EMBL" id="KKM91516.1"/>
    </source>
</evidence>
<feature type="non-terminal residue" evidence="1">
    <location>
        <position position="134"/>
    </location>
</feature>
<dbReference type="AlphaFoldDB" id="A0A0F9LWL4"/>
<reference evidence="1" key="1">
    <citation type="journal article" date="2015" name="Nature">
        <title>Complex archaea that bridge the gap between prokaryotes and eukaryotes.</title>
        <authorList>
            <person name="Spang A."/>
            <person name="Saw J.H."/>
            <person name="Jorgensen S.L."/>
            <person name="Zaremba-Niedzwiedzka K."/>
            <person name="Martijn J."/>
            <person name="Lind A.E."/>
            <person name="van Eijk R."/>
            <person name="Schleper C."/>
            <person name="Guy L."/>
            <person name="Ettema T.J."/>
        </authorList>
    </citation>
    <scope>NUCLEOTIDE SEQUENCE</scope>
</reference>
<comment type="caution">
    <text evidence="1">The sequence shown here is derived from an EMBL/GenBank/DDBJ whole genome shotgun (WGS) entry which is preliminary data.</text>
</comment>
<protein>
    <submittedName>
        <fullName evidence="1">Uncharacterized protein</fullName>
    </submittedName>
</protein>
<organism evidence="1">
    <name type="scientific">marine sediment metagenome</name>
    <dbReference type="NCBI Taxonomy" id="412755"/>
    <lineage>
        <taxon>unclassified sequences</taxon>
        <taxon>metagenomes</taxon>
        <taxon>ecological metagenomes</taxon>
    </lineage>
</organism>
<dbReference type="EMBL" id="LAZR01006523">
    <property type="protein sequence ID" value="KKM91516.1"/>
    <property type="molecule type" value="Genomic_DNA"/>
</dbReference>
<sequence>MNEESIKQRIIREATEGVVEEEEEALAVPTPLAPFIPKNLDQIFREQGLLKQIENRELSGKAKRSKRYYIRQRIGQGKPYIPAKVRALGKKRAKELGYRDWERRASTSNEEIETAENIESVNKLSVIVRLIAKT</sequence>
<gene>
    <name evidence="1" type="ORF">LCGC14_1227820</name>
</gene>
<accession>A0A0F9LWL4</accession>
<name>A0A0F9LWL4_9ZZZZ</name>